<dbReference type="RefSeq" id="XP_055895879.1">
    <property type="nucleotide sequence ID" value="XM_056039904.1"/>
</dbReference>
<dbReference type="SUPFAM" id="SSF49410">
    <property type="entry name" value="Alpha-macroglobulin receptor domain"/>
    <property type="match status" value="1"/>
</dbReference>
<dbReference type="InterPro" id="IPR002890">
    <property type="entry name" value="MG2"/>
</dbReference>
<dbReference type="RefSeq" id="XP_055895877.1">
    <property type="nucleotide sequence ID" value="XM_056039902.1"/>
</dbReference>
<dbReference type="InterPro" id="IPR011625">
    <property type="entry name" value="A2M_N_BRD"/>
</dbReference>
<dbReference type="InterPro" id="IPR011626">
    <property type="entry name" value="Alpha-macroglobulin_TED"/>
</dbReference>
<dbReference type="RefSeq" id="XP_055895881.1">
    <property type="nucleotide sequence ID" value="XM_056039906.1"/>
</dbReference>
<feature type="domain" description="Alpha-2-macroglobulin" evidence="3">
    <location>
        <begin position="708"/>
        <end position="798"/>
    </location>
</feature>
<dbReference type="Gene3D" id="2.60.40.1940">
    <property type="match status" value="1"/>
</dbReference>
<dbReference type="Pfam" id="PF17791">
    <property type="entry name" value="MG3"/>
    <property type="match status" value="1"/>
</dbReference>
<dbReference type="Gene3D" id="2.60.40.10">
    <property type="entry name" value="Immunoglobulins"/>
    <property type="match status" value="2"/>
</dbReference>
<dbReference type="PANTHER" id="PTHR11412">
    <property type="entry name" value="MACROGLOBULIN / COMPLEMENT"/>
    <property type="match status" value="1"/>
</dbReference>
<dbReference type="RefSeq" id="XP_055895880.1">
    <property type="nucleotide sequence ID" value="XM_056039905.1"/>
</dbReference>
<name>A0A9W3B8L0_BIOGL</name>
<dbReference type="InterPro" id="IPR001599">
    <property type="entry name" value="Macroglobln_a2"/>
</dbReference>
<evidence type="ECO:0000259" key="4">
    <source>
        <dbReference type="SMART" id="SM01361"/>
    </source>
</evidence>
<dbReference type="Pfam" id="PF01835">
    <property type="entry name" value="MG2"/>
    <property type="match status" value="1"/>
</dbReference>
<dbReference type="Gene3D" id="6.20.50.160">
    <property type="match status" value="1"/>
</dbReference>
<dbReference type="InterPro" id="IPR050473">
    <property type="entry name" value="A2M/Complement_sys"/>
</dbReference>
<evidence type="ECO:0000313" key="5">
    <source>
        <dbReference type="Proteomes" id="UP001165740"/>
    </source>
</evidence>
<dbReference type="Gene3D" id="2.40.50.120">
    <property type="match status" value="1"/>
</dbReference>
<dbReference type="Gene3D" id="1.50.10.20">
    <property type="match status" value="1"/>
</dbReference>
<proteinExistence type="predicted"/>
<dbReference type="Pfam" id="PF07677">
    <property type="entry name" value="A2M_recep"/>
    <property type="match status" value="1"/>
</dbReference>
<dbReference type="PANTHER" id="PTHR11412:SF166">
    <property type="entry name" value="NTR DOMAIN-CONTAINING PROTEIN"/>
    <property type="match status" value="1"/>
</dbReference>
<dbReference type="InterPro" id="IPR009048">
    <property type="entry name" value="A-macroglobulin_rcpt-bd"/>
</dbReference>
<accession>A0A9W3B8L0</accession>
<dbReference type="RefSeq" id="XP_055895882.1">
    <property type="nucleotide sequence ID" value="XM_056039907.1"/>
</dbReference>
<dbReference type="SUPFAM" id="SSF50242">
    <property type="entry name" value="TIMP-like"/>
    <property type="match status" value="1"/>
</dbReference>
<gene>
    <name evidence="6 7 8 9 10" type="primary">LOC106053324</name>
</gene>
<evidence type="ECO:0000313" key="10">
    <source>
        <dbReference type="RefSeq" id="XP_055895882.1"/>
    </source>
</evidence>
<reference evidence="6 7" key="1">
    <citation type="submission" date="2025-04" db="UniProtKB">
        <authorList>
            <consortium name="RefSeq"/>
        </authorList>
    </citation>
    <scope>IDENTIFICATION</scope>
</reference>
<dbReference type="SMART" id="SM01359">
    <property type="entry name" value="A2M_N_2"/>
    <property type="match status" value="1"/>
</dbReference>
<dbReference type="Gene3D" id="2.60.40.690">
    <property type="entry name" value="Alpha-macroglobulin, receptor-binding domain"/>
    <property type="match status" value="1"/>
</dbReference>
<feature type="domain" description="Alpha-2-macroglobulin bait region" evidence="2">
    <location>
        <begin position="477"/>
        <end position="619"/>
    </location>
</feature>
<dbReference type="Gene3D" id="2.20.130.20">
    <property type="match status" value="1"/>
</dbReference>
<evidence type="ECO:0000313" key="7">
    <source>
        <dbReference type="RefSeq" id="XP_055895879.1"/>
    </source>
</evidence>
<feature type="domain" description="Alpha-macroglobulin receptor-binding" evidence="4">
    <location>
        <begin position="1415"/>
        <end position="1502"/>
    </location>
</feature>
<evidence type="ECO:0000313" key="8">
    <source>
        <dbReference type="RefSeq" id="XP_055895880.1"/>
    </source>
</evidence>
<dbReference type="GeneID" id="106053324"/>
<dbReference type="Proteomes" id="UP001165740">
    <property type="component" value="Chromosome 9"/>
</dbReference>
<dbReference type="SUPFAM" id="SSF48239">
    <property type="entry name" value="Terpenoid cyclases/Protein prenyltransferases"/>
    <property type="match status" value="1"/>
</dbReference>
<evidence type="ECO:0000313" key="9">
    <source>
        <dbReference type="RefSeq" id="XP_055895881.1"/>
    </source>
</evidence>
<dbReference type="SMART" id="SM01361">
    <property type="entry name" value="A2M_recep"/>
    <property type="match status" value="1"/>
</dbReference>
<organism evidence="5 6">
    <name type="scientific">Biomphalaria glabrata</name>
    <name type="common">Bloodfluke planorb</name>
    <name type="synonym">Freshwater snail</name>
    <dbReference type="NCBI Taxonomy" id="6526"/>
    <lineage>
        <taxon>Eukaryota</taxon>
        <taxon>Metazoa</taxon>
        <taxon>Spiralia</taxon>
        <taxon>Lophotrochozoa</taxon>
        <taxon>Mollusca</taxon>
        <taxon>Gastropoda</taxon>
        <taxon>Heterobranchia</taxon>
        <taxon>Euthyneura</taxon>
        <taxon>Panpulmonata</taxon>
        <taxon>Hygrophila</taxon>
        <taxon>Lymnaeoidea</taxon>
        <taxon>Planorbidae</taxon>
        <taxon>Biomphalaria</taxon>
    </lineage>
</organism>
<sequence>MPSIRFTRSTSRFIFCTHLLFLLVFVNMMKNCFSTKYLLTVPKEPTYDTDLTVTITALTKPEVPENITLEFRGLKDKSKVLNSTQINFSEDETKNWTVVFPWERMLGLDETGVLLKMRTTNEMENVVEKDLSLKFRNTSGYIFIQTDKPIYTPRQTVKFRIIALDEYQRLTKYPIKVDIKNPQGVILERMRYSAEDAFKSQEFELPKDTPPGIWTISANLEGLGQLYSLAHTVAFEVREYVLPRFSAVFKIDTDVITMDTTWIRMNVTAKYVYGQPVVGKVEMRLGTWDENSSVTLIPSASYRGELINGVFKRDVKRSSLFPTNESFNGVKRLYVQVNVTETATQETITIEDTSTFVSHPYYEVDFTPSKTYFKPGFPYTVHVQVKARSGRLASWVLLYLHPKFYDSEKHLLRESNNHVIVQPLDMYGKLSMEVQIPLNADRVIFSAIVMDFAKIKFNEYILNVSKLASDINEYIVISMPTPIQKIQRGEVILNYTKPRNLLDKITVLVIAKGYVIYTLKNITKNNNGSSTIYLPTSLRGDASPSMRIVAYYWTMGEIIMDSLFIEAPVKYCVEELYVNKGGLFSTTPLKPKDKLNIDLRGGSNMRVGLVAVDKAVLLLNDKQTLTRKLLFNELEKHDQGTHKNNGTFEEILKSNGLQYIFLDTVQVESDDPPPIGTVKEDGFDETDSFIAMQQALPPQTVRSYFPESWMFEEHVLPKSGFLRLSWPLPDSITTWSVLVVGVSANRGVCVSEPVDQIAMKMFFADVHVPYKATRLEEVKVKIAIYNFYNYTLAVQGTVTSEPGLCISSNSSQTFNSGTSLKTLTFSMNIAAFQTASEIIKVIPLKVGELGLLVHVKSQKDEDIVKKTLHVVSEGLRVFKTITFVLDPEAKHATFQGRTHFSTIRNHIDKIKKQQFTTIDLALPKDVIKGTEFCGISAFGDLMGDIITHGIVRSKSFVDQPLVNAEEVIGDLGPAVFALQYVNDTKLLTDELKNKGQRFLLQGITRLLNYRKENAFSLHTDSSPATWLTASVVKILCHIEKANLTFIDKENLIDNAINWIMRQRREDGSLKEADPRLSQESLQYKIMLAADVMISLLECNKDEEQEAAELIMGLVTFIENNIDNINNSLALAKAAYAMKLFEIDSESTAQIITKLKEFMKRDKLSRLYWSDSVIDNPPRQPIWYHQGATAAAIEATSYALLVFLDHSMIKEEAIADWLVAQRNPSGAFIGAMDSTVAIQALTKYSQKRYVLSGNAVFLRGNITSDITRSRNHLHSFKFTEENATSPASVKNVPVGQVLEVFTEGQGLGQMHVNVEYNIPIEKNLQCHYNVTVEIKPIQYMPSSVNTSPLCQYCNIGCPANLRSRKEISDVSPIIRIGRARSNLSKSRAVRSSSHSKKVYCFHVCLRFIRTEGNVPINIKMDMLSGFKPVASDLELIKSGPNVLHVEFQAGTETLVIQLSKVDTESPSCFGFRVVDDEEVERKVPAALIIQQVGHPVPSCTLEYHLPDSLESLKVFCADFSHINRGECRCYSGLCSKCRPTHANELDLDKTKKLVCKKEIAYQLRLGDVQDKIHWMEIDARVLSLNKTGSHKLEAGDTIKMMSPSSCSCLVNNYRDEDFYMLSKDVERLVDRRGETVYRYLLDENAEFLHVEKPGVPSTSSLVPPVPFPYLQQALSKDNVCRA</sequence>
<keyword evidence="1" id="KW-1015">Disulfide bond</keyword>
<dbReference type="Pfam" id="PF07678">
    <property type="entry name" value="TED_complement"/>
    <property type="match status" value="1"/>
</dbReference>
<evidence type="ECO:0000256" key="1">
    <source>
        <dbReference type="ARBA" id="ARBA00023157"/>
    </source>
</evidence>
<dbReference type="GO" id="GO:0004866">
    <property type="term" value="F:endopeptidase inhibitor activity"/>
    <property type="evidence" value="ECO:0007669"/>
    <property type="project" value="InterPro"/>
</dbReference>
<protein>
    <submittedName>
        <fullName evidence="6 7">Complement C3-like</fullName>
    </submittedName>
</protein>
<evidence type="ECO:0000259" key="3">
    <source>
        <dbReference type="SMART" id="SM01360"/>
    </source>
</evidence>
<dbReference type="Gene3D" id="2.60.120.1540">
    <property type="match status" value="1"/>
</dbReference>
<dbReference type="Pfam" id="PF07703">
    <property type="entry name" value="A2M_BRD"/>
    <property type="match status" value="1"/>
</dbReference>
<evidence type="ECO:0000259" key="2">
    <source>
        <dbReference type="SMART" id="SM01359"/>
    </source>
</evidence>
<evidence type="ECO:0000313" key="6">
    <source>
        <dbReference type="RefSeq" id="XP_055895877.1"/>
    </source>
</evidence>
<dbReference type="InterPro" id="IPR008993">
    <property type="entry name" value="TIMP-like_OB-fold"/>
</dbReference>
<dbReference type="InterPro" id="IPR041555">
    <property type="entry name" value="MG3"/>
</dbReference>
<dbReference type="OrthoDB" id="6359008at2759"/>
<dbReference type="SMART" id="SM01360">
    <property type="entry name" value="A2M"/>
    <property type="match status" value="1"/>
</dbReference>
<dbReference type="Gene3D" id="2.60.40.1930">
    <property type="match status" value="3"/>
</dbReference>
<dbReference type="InterPro" id="IPR036595">
    <property type="entry name" value="A-macroglobulin_rcpt-bd_sf"/>
</dbReference>
<dbReference type="InterPro" id="IPR008930">
    <property type="entry name" value="Terpenoid_cyclase/PrenylTrfase"/>
</dbReference>
<dbReference type="InterPro" id="IPR013783">
    <property type="entry name" value="Ig-like_fold"/>
</dbReference>
<keyword evidence="5" id="KW-1185">Reference proteome</keyword>
<dbReference type="Pfam" id="PF00207">
    <property type="entry name" value="A2M"/>
    <property type="match status" value="1"/>
</dbReference>
<dbReference type="OMA" id="SDLHCNI"/>
<dbReference type="GO" id="GO:0005615">
    <property type="term" value="C:extracellular space"/>
    <property type="evidence" value="ECO:0007669"/>
    <property type="project" value="InterPro"/>
</dbReference>